<keyword evidence="4" id="KW-1185">Reference proteome</keyword>
<dbReference type="KEGG" id="tact:SG35_031675"/>
<dbReference type="EMBL" id="CP059736">
    <property type="protein sequence ID" value="WDE02312.1"/>
    <property type="molecule type" value="Genomic_DNA"/>
</dbReference>
<gene>
    <name evidence="3" type="ORF">SG35_031675</name>
</gene>
<protein>
    <submittedName>
        <fullName evidence="3">Uncharacterized protein</fullName>
    </submittedName>
</protein>
<dbReference type="AlphaFoldDB" id="A0AAE9YZ65"/>
<evidence type="ECO:0000256" key="1">
    <source>
        <dbReference type="SAM" id="MobiDB-lite"/>
    </source>
</evidence>
<name>A0AAE9YZ65_9GAMM</name>
<reference evidence="3 4" key="1">
    <citation type="journal article" date="2015" name="Genome Announc.">
        <title>Draft Genome Sequences of Marine Isolates of Thalassomonas viridans and Thalassomonas actiniarum.</title>
        <authorList>
            <person name="Olonade I."/>
            <person name="van Zyl L.J."/>
            <person name="Trindade M."/>
        </authorList>
    </citation>
    <scope>NUCLEOTIDE SEQUENCE [LARGE SCALE GENOMIC DNA]</scope>
    <source>
        <strain evidence="3 4">A5K-106</strain>
    </source>
</reference>
<dbReference type="Proteomes" id="UP000032568">
    <property type="component" value="Chromosome pTact"/>
</dbReference>
<sequence>MTLKLWPLLPLLFSPLSSGFSDNGPGQDPFADDPFASDPFETDPFVTEPAAESSNHQSRIALKSYYQDNQLRISHPFNPGEVKFADALTLVSLDATLESQWHNQWKTRARVYQRYLQENISGNNQDSSDSHLLEGLVQWQSNNRDLVIELGRSKPQWSSGYSYDIANMLQPQRTLPYIDQDNALQSKGWDMVSGQYFSGPWSYAGYLVASDSRYLDADTEAVLRLGYQQDDAFSLLLHKIDGQDLSFGATYSSLLSDAVTFRAEWTRHSYRQIEPLQVNSWQTKDKSNYQRFVVGSTYTADSGWSLTGEYFYNGHGAGKKEWKNLTTDAKAAAERIRQNQSSDPATDYNNAFAGLAFMGQGWLRERYLSVMFMSAESDNLWQLRLSSQISLDDDSQLHRFELLKSFTDNLSARLQWQVFNGCELCEYGLNPSKNNIRLTASWLF</sequence>
<evidence type="ECO:0000313" key="4">
    <source>
        <dbReference type="Proteomes" id="UP000032568"/>
    </source>
</evidence>
<feature type="region of interest" description="Disordered" evidence="1">
    <location>
        <begin position="23"/>
        <end position="56"/>
    </location>
</feature>
<proteinExistence type="predicted"/>
<feature type="signal peptide" evidence="2">
    <location>
        <begin position="1"/>
        <end position="19"/>
    </location>
</feature>
<organism evidence="3 4">
    <name type="scientific">Thalassomonas actiniarum</name>
    <dbReference type="NCBI Taxonomy" id="485447"/>
    <lineage>
        <taxon>Bacteria</taxon>
        <taxon>Pseudomonadati</taxon>
        <taxon>Pseudomonadota</taxon>
        <taxon>Gammaproteobacteria</taxon>
        <taxon>Alteromonadales</taxon>
        <taxon>Colwelliaceae</taxon>
        <taxon>Thalassomonas</taxon>
    </lineage>
</organism>
<feature type="chain" id="PRO_5041952167" evidence="2">
    <location>
        <begin position="20"/>
        <end position="444"/>
    </location>
</feature>
<feature type="compositionally biased region" description="Low complexity" evidence="1">
    <location>
        <begin position="28"/>
        <end position="39"/>
    </location>
</feature>
<reference evidence="3 4" key="2">
    <citation type="journal article" date="2022" name="Mar. Drugs">
        <title>Bioassay-Guided Fractionation Leads to the Detection of Cholic Acid Generated by the Rare Thalassomonas sp.</title>
        <authorList>
            <person name="Pheiffer F."/>
            <person name="Schneider Y.K."/>
            <person name="Hansen E.H."/>
            <person name="Andersen J.H."/>
            <person name="Isaksson J."/>
            <person name="Busche T."/>
            <person name="R C."/>
            <person name="Kalinowski J."/>
            <person name="Zyl L.V."/>
            <person name="Trindade M."/>
        </authorList>
    </citation>
    <scope>NUCLEOTIDE SEQUENCE [LARGE SCALE GENOMIC DNA]</scope>
    <source>
        <strain evidence="3 4">A5K-106</strain>
    </source>
</reference>
<keyword evidence="2" id="KW-0732">Signal</keyword>
<evidence type="ECO:0000313" key="3">
    <source>
        <dbReference type="EMBL" id="WDE02312.1"/>
    </source>
</evidence>
<accession>A0AAE9YZ65</accession>
<dbReference type="RefSeq" id="WP_044831151.1">
    <property type="nucleotide sequence ID" value="NZ_CP059736.1"/>
</dbReference>
<evidence type="ECO:0000256" key="2">
    <source>
        <dbReference type="SAM" id="SignalP"/>
    </source>
</evidence>